<dbReference type="PANTHER" id="PTHR47098">
    <property type="entry name" value="PROTEIN MAK32"/>
    <property type="match status" value="1"/>
</dbReference>
<dbReference type="RefSeq" id="XP_024397968.1">
    <property type="nucleotide sequence ID" value="XM_024542200.2"/>
</dbReference>
<dbReference type="InterPro" id="IPR029056">
    <property type="entry name" value="Ribokinase-like"/>
</dbReference>
<dbReference type="SUPFAM" id="SSF53613">
    <property type="entry name" value="Ribokinase-like"/>
    <property type="match status" value="1"/>
</dbReference>
<protein>
    <recommendedName>
        <fullName evidence="1">Carbohydrate kinase PfkB domain-containing protein</fullName>
    </recommendedName>
</protein>
<gene>
    <name evidence="3" type="primary">LOC112293104</name>
    <name evidence="2" type="ORF">PHYPA_020890</name>
</gene>
<dbReference type="EMBL" id="ABEU02000016">
    <property type="protein sequence ID" value="PNR37781.1"/>
    <property type="molecule type" value="Genomic_DNA"/>
</dbReference>
<dbReference type="Gramene" id="Pp3c16_12790V3.1">
    <property type="protein sequence ID" value="Pp3c16_12790V3.1"/>
    <property type="gene ID" value="Pp3c16_12790"/>
</dbReference>
<dbReference type="InterPro" id="IPR011611">
    <property type="entry name" value="PfkB_dom"/>
</dbReference>
<reference evidence="3" key="3">
    <citation type="submission" date="2020-12" db="UniProtKB">
        <authorList>
            <consortium name="EnsemblPlants"/>
        </authorList>
    </citation>
    <scope>IDENTIFICATION</scope>
</reference>
<feature type="domain" description="Carbohydrate kinase PfkB" evidence="1">
    <location>
        <begin position="38"/>
        <end position="321"/>
    </location>
</feature>
<dbReference type="KEGG" id="ppp:112293104"/>
<name>A0A2K1J8D0_PHYPA</name>
<reference evidence="2 4" key="1">
    <citation type="journal article" date="2008" name="Science">
        <title>The Physcomitrella genome reveals evolutionary insights into the conquest of land by plants.</title>
        <authorList>
            <person name="Rensing S."/>
            <person name="Lang D."/>
            <person name="Zimmer A."/>
            <person name="Terry A."/>
            <person name="Salamov A."/>
            <person name="Shapiro H."/>
            <person name="Nishiyama T."/>
            <person name="Perroud P.-F."/>
            <person name="Lindquist E."/>
            <person name="Kamisugi Y."/>
            <person name="Tanahashi T."/>
            <person name="Sakakibara K."/>
            <person name="Fujita T."/>
            <person name="Oishi K."/>
            <person name="Shin-I T."/>
            <person name="Kuroki Y."/>
            <person name="Toyoda A."/>
            <person name="Suzuki Y."/>
            <person name="Hashimoto A."/>
            <person name="Yamaguchi K."/>
            <person name="Sugano A."/>
            <person name="Kohara Y."/>
            <person name="Fujiyama A."/>
            <person name="Anterola A."/>
            <person name="Aoki S."/>
            <person name="Ashton N."/>
            <person name="Barbazuk W.B."/>
            <person name="Barker E."/>
            <person name="Bennetzen J."/>
            <person name="Bezanilla M."/>
            <person name="Blankenship R."/>
            <person name="Cho S.H."/>
            <person name="Dutcher S."/>
            <person name="Estelle M."/>
            <person name="Fawcett J.A."/>
            <person name="Gundlach H."/>
            <person name="Hanada K."/>
            <person name="Heyl A."/>
            <person name="Hicks K.A."/>
            <person name="Hugh J."/>
            <person name="Lohr M."/>
            <person name="Mayer K."/>
            <person name="Melkozernov A."/>
            <person name="Murata T."/>
            <person name="Nelson D."/>
            <person name="Pils B."/>
            <person name="Prigge M."/>
            <person name="Reiss B."/>
            <person name="Renner T."/>
            <person name="Rombauts S."/>
            <person name="Rushton P."/>
            <person name="Sanderfoot A."/>
            <person name="Schween G."/>
            <person name="Shiu S.-H."/>
            <person name="Stueber K."/>
            <person name="Theodoulou F.L."/>
            <person name="Tu H."/>
            <person name="Van de Peer Y."/>
            <person name="Verrier P.J."/>
            <person name="Waters E."/>
            <person name="Wood A."/>
            <person name="Yang L."/>
            <person name="Cove D."/>
            <person name="Cuming A."/>
            <person name="Hasebe M."/>
            <person name="Lucas S."/>
            <person name="Mishler D.B."/>
            <person name="Reski R."/>
            <person name="Grigoriev I."/>
            <person name="Quatrano R.S."/>
            <person name="Boore J.L."/>
        </authorList>
    </citation>
    <scope>NUCLEOTIDE SEQUENCE [LARGE SCALE GENOMIC DNA]</scope>
    <source>
        <strain evidence="3 4">cv. Gransden 2004</strain>
    </source>
</reference>
<evidence type="ECO:0000313" key="2">
    <source>
        <dbReference type="EMBL" id="PNR37781.1"/>
    </source>
</evidence>
<proteinExistence type="predicted"/>
<dbReference type="GeneID" id="112293104"/>
<organism evidence="2">
    <name type="scientific">Physcomitrium patens</name>
    <name type="common">Spreading-leaved earth moss</name>
    <name type="synonym">Physcomitrella patens</name>
    <dbReference type="NCBI Taxonomy" id="3218"/>
    <lineage>
        <taxon>Eukaryota</taxon>
        <taxon>Viridiplantae</taxon>
        <taxon>Streptophyta</taxon>
        <taxon>Embryophyta</taxon>
        <taxon>Bryophyta</taxon>
        <taxon>Bryophytina</taxon>
        <taxon>Bryopsida</taxon>
        <taxon>Funariidae</taxon>
        <taxon>Funariales</taxon>
        <taxon>Funariaceae</taxon>
        <taxon>Physcomitrium</taxon>
    </lineage>
</organism>
<dbReference type="Gramene" id="Pp3c16_12790V3.2">
    <property type="protein sequence ID" value="Pp3c16_12790V3.2"/>
    <property type="gene ID" value="Pp3c16_12790"/>
</dbReference>
<evidence type="ECO:0000313" key="4">
    <source>
        <dbReference type="Proteomes" id="UP000006727"/>
    </source>
</evidence>
<dbReference type="EnsemblPlants" id="Pp3c16_12790V3.1">
    <property type="protein sequence ID" value="Pp3c16_12790V3.1"/>
    <property type="gene ID" value="Pp3c16_12790"/>
</dbReference>
<dbReference type="STRING" id="3218.A0A2K1J8D0"/>
<evidence type="ECO:0000313" key="3">
    <source>
        <dbReference type="EnsemblPlants" id="Pp3c16_12790V3.1"/>
    </source>
</evidence>
<dbReference type="Gene3D" id="3.40.1190.20">
    <property type="match status" value="1"/>
</dbReference>
<sequence length="367" mass="40689">MEMAMKKEEDAMEMVTFTVIVDDIVFPDGRTSMACLGGGGPQTAFGALLWLSNGERVGLAAGIGTDFPDSCRDWLKTTGVDIGGLYIWPFPTLRAWQILEDDGKRTEVWRVPVGDEVWEMLRPDLKSLPPPYQKAKTYHVGVHPSGLDVPYIRNLRNSGAEIVSVEVYTHAEEVIPRSELQALVSAGHIFSPNEREAISLVGPGPPLELIARLSELGAEIIVLRRGHLGCMVHRSDTKETWDVPAFHTLINEGSNDDDTNRTKVQKASLEGLDVMNILDPTGCGNTFCGGFLAGWYKTRNLLTAALWGSVSASFMLEYEGVPPPRVSEWRSVAQLRFDRLRPYAKQISSNKDHLLRSSQLRCEQPRA</sequence>
<dbReference type="EnsemblPlants" id="Pp3c16_12790V3.2">
    <property type="protein sequence ID" value="Pp3c16_12790V3.2"/>
    <property type="gene ID" value="Pp3c16_12790"/>
</dbReference>
<dbReference type="Pfam" id="PF00294">
    <property type="entry name" value="PfkB"/>
    <property type="match status" value="1"/>
</dbReference>
<dbReference type="Proteomes" id="UP000006727">
    <property type="component" value="Chromosome 16"/>
</dbReference>
<evidence type="ECO:0000259" key="1">
    <source>
        <dbReference type="Pfam" id="PF00294"/>
    </source>
</evidence>
<dbReference type="PaxDb" id="3218-PP1S15_244V6.1"/>
<keyword evidence="4" id="KW-1185">Reference proteome</keyword>
<dbReference type="PANTHER" id="PTHR47098:SF2">
    <property type="entry name" value="PROTEIN MAK32"/>
    <property type="match status" value="1"/>
</dbReference>
<reference evidence="2 4" key="2">
    <citation type="journal article" date="2018" name="Plant J.">
        <title>The Physcomitrella patens chromosome-scale assembly reveals moss genome structure and evolution.</title>
        <authorList>
            <person name="Lang D."/>
            <person name="Ullrich K.K."/>
            <person name="Murat F."/>
            <person name="Fuchs J."/>
            <person name="Jenkins J."/>
            <person name="Haas F.B."/>
            <person name="Piednoel M."/>
            <person name="Gundlach H."/>
            <person name="Van Bel M."/>
            <person name="Meyberg R."/>
            <person name="Vives C."/>
            <person name="Morata J."/>
            <person name="Symeonidi A."/>
            <person name="Hiss M."/>
            <person name="Muchero W."/>
            <person name="Kamisugi Y."/>
            <person name="Saleh O."/>
            <person name="Blanc G."/>
            <person name="Decker E.L."/>
            <person name="van Gessel N."/>
            <person name="Grimwood J."/>
            <person name="Hayes R.D."/>
            <person name="Graham S.W."/>
            <person name="Gunter L.E."/>
            <person name="McDaniel S.F."/>
            <person name="Hoernstein S.N.W."/>
            <person name="Larsson A."/>
            <person name="Li F.W."/>
            <person name="Perroud P.F."/>
            <person name="Phillips J."/>
            <person name="Ranjan P."/>
            <person name="Rokshar D.S."/>
            <person name="Rothfels C.J."/>
            <person name="Schneider L."/>
            <person name="Shu S."/>
            <person name="Stevenson D.W."/>
            <person name="Thummler F."/>
            <person name="Tillich M."/>
            <person name="Villarreal Aguilar J.C."/>
            <person name="Widiez T."/>
            <person name="Wong G.K."/>
            <person name="Wymore A."/>
            <person name="Zhang Y."/>
            <person name="Zimmer A.D."/>
            <person name="Quatrano R.S."/>
            <person name="Mayer K.F.X."/>
            <person name="Goodstein D."/>
            <person name="Casacuberta J.M."/>
            <person name="Vandepoele K."/>
            <person name="Reski R."/>
            <person name="Cuming A.C."/>
            <person name="Tuskan G.A."/>
            <person name="Maumus F."/>
            <person name="Salse J."/>
            <person name="Schmutz J."/>
            <person name="Rensing S.A."/>
        </authorList>
    </citation>
    <scope>NUCLEOTIDE SEQUENCE [LARGE SCALE GENOMIC DNA]</scope>
    <source>
        <strain evidence="3 4">cv. Gransden 2004</strain>
    </source>
</reference>
<dbReference type="AlphaFoldDB" id="A0A2K1J8D0"/>
<accession>A0A2K1J8D0</accession>
<dbReference type="OMA" id="YPKETIA"/>